<comment type="caution">
    <text evidence="1">The sequence shown here is derived from an EMBL/GenBank/DDBJ whole genome shotgun (WGS) entry which is preliminary data.</text>
</comment>
<evidence type="ECO:0000313" key="1">
    <source>
        <dbReference type="EMBL" id="TXN35883.1"/>
    </source>
</evidence>
<protein>
    <submittedName>
        <fullName evidence="1">Uncharacterized protein</fullName>
    </submittedName>
</protein>
<accession>A0A5C8V294</accession>
<dbReference type="EMBL" id="VRUR01000002">
    <property type="protein sequence ID" value="TXN35883.1"/>
    <property type="molecule type" value="Genomic_DNA"/>
</dbReference>
<sequence>MAPKSYVLFALASIFAIHVSFSNQCDNFYAKVTYGLSHTKKALSATNFEHQMYYAERALIALEKSKSFMEECGCDKSEYKTLDAIESLNKAIEPIDWDAGRYFSKKSMGLINELITILDECTIGATPIDVVMDSGESTIENEAYVDTEENHQASMEMEMLKIFDKHSKDRLNNTRRAIDQLVLLSQSFDHSPSEKENDPNSIESHQKAYLQEARKLLEDGLKALDQEK</sequence>
<name>A0A5C8V294_9FLAO</name>
<dbReference type="AlphaFoldDB" id="A0A5C8V294"/>
<reference evidence="1 2" key="1">
    <citation type="submission" date="2019-08" db="EMBL/GenBank/DDBJ databases">
        <title>Professor.</title>
        <authorList>
            <person name="Park J.S."/>
        </authorList>
    </citation>
    <scope>NUCLEOTIDE SEQUENCE [LARGE SCALE GENOMIC DNA]</scope>
    <source>
        <strain evidence="1 2">176CP5-101</strain>
    </source>
</reference>
<gene>
    <name evidence="1" type="ORF">FVB32_15055</name>
</gene>
<organism evidence="1 2">
    <name type="scientific">Flagellimonas hymeniacidonis</name>
    <dbReference type="NCBI Taxonomy" id="2603628"/>
    <lineage>
        <taxon>Bacteria</taxon>
        <taxon>Pseudomonadati</taxon>
        <taxon>Bacteroidota</taxon>
        <taxon>Flavobacteriia</taxon>
        <taxon>Flavobacteriales</taxon>
        <taxon>Flavobacteriaceae</taxon>
        <taxon>Flagellimonas</taxon>
    </lineage>
</organism>
<evidence type="ECO:0000313" key="2">
    <source>
        <dbReference type="Proteomes" id="UP000321456"/>
    </source>
</evidence>
<keyword evidence="2" id="KW-1185">Reference proteome</keyword>
<proteinExistence type="predicted"/>
<dbReference type="Proteomes" id="UP000321456">
    <property type="component" value="Unassembled WGS sequence"/>
</dbReference>
<dbReference type="RefSeq" id="WP_147744655.1">
    <property type="nucleotide sequence ID" value="NZ_VRUR01000002.1"/>
</dbReference>